<keyword evidence="13" id="KW-1185">Reference proteome</keyword>
<dbReference type="InterPro" id="IPR013197">
    <property type="entry name" value="RNA_pol_III_RPC82-rel_HTH"/>
</dbReference>
<accession>A0A1E3P232</accession>
<dbReference type="GO" id="GO:0006386">
    <property type="term" value="P:termination of RNA polymerase III transcription"/>
    <property type="evidence" value="ECO:0007669"/>
    <property type="project" value="EnsemblFungi"/>
</dbReference>
<dbReference type="Gene3D" id="1.10.10.10">
    <property type="entry name" value="Winged helix-like DNA-binding domain superfamily/Winged helix DNA-binding domain"/>
    <property type="match status" value="2"/>
</dbReference>
<dbReference type="PANTHER" id="PTHR12949">
    <property type="entry name" value="RNA POLYMERASE III DNA DIRECTED -RELATED"/>
    <property type="match status" value="1"/>
</dbReference>
<dbReference type="GO" id="GO:0006384">
    <property type="term" value="P:transcription initiation at RNA polymerase III promoter"/>
    <property type="evidence" value="ECO:0007669"/>
    <property type="project" value="EnsemblFungi"/>
</dbReference>
<dbReference type="InterPro" id="IPR055207">
    <property type="entry name" value="POLR3C_WHD"/>
</dbReference>
<evidence type="ECO:0000256" key="3">
    <source>
        <dbReference type="ARBA" id="ARBA00016689"/>
    </source>
</evidence>
<evidence type="ECO:0000256" key="4">
    <source>
        <dbReference type="ARBA" id="ARBA00022478"/>
    </source>
</evidence>
<sequence length="586" mass="66241">MLASESAKSQSPESFVYTGLIESYLGKRAALISSVLISYGRLSARELSKKSKLSPSTVKKTLVSLIQLNCVSVWVETTLKSETTYYYFKEDGALALLYSGEIIGYVDKLYNNDSLTQIVSNFLSLGNLSINDYLSSFGSDDKEEVHQLEKHFASLVTDKFLIPISKTHFNPLKDLWLQTYKKAYGRIPKTSTLSELKRKAEAKAFAKLEFLKIVDYQPESLIIKDKSTSSSKINPNISLSFNIQRFLKYKRSVQLTHFCCHRIGKVTSVIYESALLATDKNTPPVINPLHQIGLSNEEFEDASAYEPKNSCTFNARDVLKHLPTDFILNGTILNGPTKRKASDSDTRSSSKRVKLEEGFSVPELNGEDHSDDEVEDSNTAKLAIVEQHLKILTNSTIPFLKKAQNGLYYVPFPEVLTLLKRSVYDSVISSTLGAPCARILRCVRDNRLVSEKLINSVALLREKDARSLTATLVKYNSLQIQEIPKSADRAASKSVFLYRFNEKHSFDFLKSNVCWNMGQLLEKIDCLKQENSGLITKINRDDVKGKEMDYLLPSELTQLKELKDRELDGVIKINRLTSIWEVFKFF</sequence>
<feature type="domain" description="RNA polymerase III subunit RPC82-related helix-turn-helix" evidence="10">
    <location>
        <begin position="15"/>
        <end position="74"/>
    </location>
</feature>
<evidence type="ECO:0000259" key="9">
    <source>
        <dbReference type="Pfam" id="PF05645"/>
    </source>
</evidence>
<dbReference type="Proteomes" id="UP000094112">
    <property type="component" value="Unassembled WGS sequence"/>
</dbReference>
<comment type="subcellular location">
    <subcellularLocation>
        <location evidence="1 8">Nucleus</location>
    </subcellularLocation>
</comment>
<proteinExistence type="inferred from homology"/>
<evidence type="ECO:0000256" key="7">
    <source>
        <dbReference type="ARBA" id="ARBA00025127"/>
    </source>
</evidence>
<name>A0A1E3P232_WICAA</name>
<dbReference type="GO" id="GO:0005666">
    <property type="term" value="C:RNA polymerase III complex"/>
    <property type="evidence" value="ECO:0007669"/>
    <property type="project" value="UniProtKB-UniRule"/>
</dbReference>
<dbReference type="Pfam" id="PF20912">
    <property type="entry name" value="RPC3_helical"/>
    <property type="match status" value="1"/>
</dbReference>
<keyword evidence="6 8" id="KW-0539">Nucleus</keyword>
<dbReference type="Pfam" id="PF22536">
    <property type="entry name" value="WHD_POLR3C"/>
    <property type="match status" value="1"/>
</dbReference>
<evidence type="ECO:0000256" key="6">
    <source>
        <dbReference type="ARBA" id="ARBA00023242"/>
    </source>
</evidence>
<evidence type="ECO:0000313" key="12">
    <source>
        <dbReference type="EMBL" id="ODQ59521.1"/>
    </source>
</evidence>
<keyword evidence="5 8" id="KW-0804">Transcription</keyword>
<dbReference type="Pfam" id="PF08221">
    <property type="entry name" value="HTH_9"/>
    <property type="match status" value="1"/>
</dbReference>
<dbReference type="GO" id="GO:0042797">
    <property type="term" value="P:tRNA transcription by RNA polymerase III"/>
    <property type="evidence" value="ECO:0007669"/>
    <property type="project" value="EnsemblFungi"/>
</dbReference>
<gene>
    <name evidence="12" type="ORF">WICANDRAFT_52808</name>
</gene>
<feature type="domain" description="RNA polymerase III Rpc82 C -terminal" evidence="9">
    <location>
        <begin position="151"/>
        <end position="416"/>
    </location>
</feature>
<dbReference type="PANTHER" id="PTHR12949:SF0">
    <property type="entry name" value="DNA-DIRECTED RNA POLYMERASE III SUBUNIT RPC3"/>
    <property type="match status" value="1"/>
</dbReference>
<evidence type="ECO:0000256" key="1">
    <source>
        <dbReference type="ARBA" id="ARBA00004123"/>
    </source>
</evidence>
<evidence type="ECO:0000313" key="13">
    <source>
        <dbReference type="Proteomes" id="UP000094112"/>
    </source>
</evidence>
<comment type="similarity">
    <text evidence="8">Belongs to the RNA polymerase beta chain family.</text>
</comment>
<dbReference type="GeneID" id="30199945"/>
<dbReference type="Pfam" id="PF05645">
    <property type="entry name" value="RNA_pol_Rpc82"/>
    <property type="match status" value="1"/>
</dbReference>
<evidence type="ECO:0000259" key="10">
    <source>
        <dbReference type="Pfam" id="PF08221"/>
    </source>
</evidence>
<reference evidence="12 13" key="1">
    <citation type="journal article" date="2016" name="Proc. Natl. Acad. Sci. U.S.A.">
        <title>Comparative genomics of biotechnologically important yeasts.</title>
        <authorList>
            <person name="Riley R."/>
            <person name="Haridas S."/>
            <person name="Wolfe K.H."/>
            <person name="Lopes M.R."/>
            <person name="Hittinger C.T."/>
            <person name="Goeker M."/>
            <person name="Salamov A.A."/>
            <person name="Wisecaver J.H."/>
            <person name="Long T.M."/>
            <person name="Calvey C.H."/>
            <person name="Aerts A.L."/>
            <person name="Barry K.W."/>
            <person name="Choi C."/>
            <person name="Clum A."/>
            <person name="Coughlan A.Y."/>
            <person name="Deshpande S."/>
            <person name="Douglass A.P."/>
            <person name="Hanson S.J."/>
            <person name="Klenk H.-P."/>
            <person name="LaButti K.M."/>
            <person name="Lapidus A."/>
            <person name="Lindquist E.A."/>
            <person name="Lipzen A.M."/>
            <person name="Meier-Kolthoff J.P."/>
            <person name="Ohm R.A."/>
            <person name="Otillar R.P."/>
            <person name="Pangilinan J.L."/>
            <person name="Peng Y."/>
            <person name="Rokas A."/>
            <person name="Rosa C.A."/>
            <person name="Scheuner C."/>
            <person name="Sibirny A.A."/>
            <person name="Slot J.C."/>
            <person name="Stielow J.B."/>
            <person name="Sun H."/>
            <person name="Kurtzman C.P."/>
            <person name="Blackwell M."/>
            <person name="Grigoriev I.V."/>
            <person name="Jeffries T.W."/>
        </authorList>
    </citation>
    <scope>NUCLEOTIDE SEQUENCE [LARGE SCALE GENOMIC DNA]</scope>
    <source>
        <strain evidence="13">ATCC 58044 / CBS 1984 / NCYC 433 / NRRL Y-366-8</strain>
    </source>
</reference>
<dbReference type="GO" id="GO:0003697">
    <property type="term" value="F:single-stranded DNA binding"/>
    <property type="evidence" value="ECO:0007669"/>
    <property type="project" value="UniProtKB-UniRule"/>
</dbReference>
<dbReference type="STRING" id="683960.A0A1E3P232"/>
<keyword evidence="4 8" id="KW-0240">DNA-directed RNA polymerase</keyword>
<comment type="function">
    <text evidence="7 8">DNA-dependent RNA polymerase catalyzes the transcription of DNA into RNA using the four ribonucleoside triphosphates as substrates. Specific core component of RNA polymerase III which synthesizes small RNAs, such as 5S rRNA and tRNAs.</text>
</comment>
<dbReference type="AlphaFoldDB" id="A0A1E3P232"/>
<dbReference type="RefSeq" id="XP_019038728.1">
    <property type="nucleotide sequence ID" value="XM_019182699.1"/>
</dbReference>
<feature type="domain" description="DNA-directed RNA polymerase III subunit RPC3 winged-helix" evidence="11">
    <location>
        <begin position="425"/>
        <end position="499"/>
    </location>
</feature>
<evidence type="ECO:0000256" key="8">
    <source>
        <dbReference type="RuleBase" id="RU367076"/>
    </source>
</evidence>
<dbReference type="InterPro" id="IPR036388">
    <property type="entry name" value="WH-like_DNA-bd_sf"/>
</dbReference>
<organism evidence="12 13">
    <name type="scientific">Wickerhamomyces anomalus (strain ATCC 58044 / CBS 1984 / NCYC 433 / NRRL Y-366-8)</name>
    <name type="common">Yeast</name>
    <name type="synonym">Hansenula anomala</name>
    <dbReference type="NCBI Taxonomy" id="683960"/>
    <lineage>
        <taxon>Eukaryota</taxon>
        <taxon>Fungi</taxon>
        <taxon>Dikarya</taxon>
        <taxon>Ascomycota</taxon>
        <taxon>Saccharomycotina</taxon>
        <taxon>Saccharomycetes</taxon>
        <taxon>Phaffomycetales</taxon>
        <taxon>Wickerhamomycetaceae</taxon>
        <taxon>Wickerhamomyces</taxon>
    </lineage>
</organism>
<dbReference type="InterPro" id="IPR008806">
    <property type="entry name" value="RNA_pol_III_Rpc82_C"/>
</dbReference>
<protein>
    <recommendedName>
        <fullName evidence="3 8">DNA-directed RNA polymerase III subunit RPC3</fullName>
        <shortName evidence="8">RNA polymerase III subunit C3</shortName>
    </recommendedName>
</protein>
<comment type="subunit">
    <text evidence="2 8">Component of the RNA polymerase III (Pol III) complex consisting of 17 subunits.</text>
</comment>
<evidence type="ECO:0000259" key="11">
    <source>
        <dbReference type="Pfam" id="PF22536"/>
    </source>
</evidence>
<dbReference type="EMBL" id="KV454210">
    <property type="protein sequence ID" value="ODQ59521.1"/>
    <property type="molecule type" value="Genomic_DNA"/>
</dbReference>
<evidence type="ECO:0000256" key="2">
    <source>
        <dbReference type="ARBA" id="ARBA00011206"/>
    </source>
</evidence>
<evidence type="ECO:0000256" key="5">
    <source>
        <dbReference type="ARBA" id="ARBA00023163"/>
    </source>
</evidence>
<dbReference type="OrthoDB" id="272392at2759"/>
<dbReference type="GO" id="GO:0003899">
    <property type="term" value="F:DNA-directed RNA polymerase activity"/>
    <property type="evidence" value="ECO:0007669"/>
    <property type="project" value="EnsemblFungi"/>
</dbReference>
<dbReference type="InterPro" id="IPR039748">
    <property type="entry name" value="RPC3"/>
</dbReference>